<evidence type="ECO:0000256" key="10">
    <source>
        <dbReference type="ARBA" id="ARBA00023160"/>
    </source>
</evidence>
<dbReference type="GO" id="GO:0019367">
    <property type="term" value="P:fatty acid elongation, saturated fatty acid"/>
    <property type="evidence" value="ECO:0007669"/>
    <property type="project" value="TreeGrafter"/>
</dbReference>
<evidence type="ECO:0000256" key="11">
    <source>
        <dbReference type="SAM" id="Phobius"/>
    </source>
</evidence>
<evidence type="ECO:0000256" key="5">
    <source>
        <dbReference type="ARBA" id="ARBA00022692"/>
    </source>
</evidence>
<dbReference type="EMBL" id="JALJOU010000018">
    <property type="protein sequence ID" value="KAK9838521.1"/>
    <property type="molecule type" value="Genomic_DNA"/>
</dbReference>
<evidence type="ECO:0000313" key="12">
    <source>
        <dbReference type="EMBL" id="KAK9838521.1"/>
    </source>
</evidence>
<dbReference type="GO" id="GO:0034625">
    <property type="term" value="P:fatty acid elongation, monounsaturated fatty acid"/>
    <property type="evidence" value="ECO:0007669"/>
    <property type="project" value="TreeGrafter"/>
</dbReference>
<dbReference type="InterPro" id="IPR002076">
    <property type="entry name" value="ELO_fam"/>
</dbReference>
<dbReference type="Pfam" id="PF04117">
    <property type="entry name" value="Mpv17_PMP22"/>
    <property type="match status" value="1"/>
</dbReference>
<dbReference type="GO" id="GO:0042761">
    <property type="term" value="P:very long-chain fatty acid biosynthetic process"/>
    <property type="evidence" value="ECO:0007669"/>
    <property type="project" value="TreeGrafter"/>
</dbReference>
<evidence type="ECO:0000256" key="8">
    <source>
        <dbReference type="ARBA" id="ARBA00023098"/>
    </source>
</evidence>
<sequence>MAAAKALADYLVGPGYFDERVSAWPLLDWRVAAAMSGFYLLSIPVGQQLMRGRQPFKLRRFAAVHNAILFSLSLYMTIEVARQAYRNFGWQHGLRLWCNQNERGPFSDSGYKLARVLWVHYASKAYEFVDTWIMILKKNNRQISVLHVYHHASTFFPVWWAVISFGPGGEAWFCAFLNSLIHVFMYGYYLAASLGLRAAAVKPLITQAQMGQFLLFISQSVYILFVRACYRPRLSPLLLLVQCVIFFALFAEFYRRTYLRKPARQAVGKREKPEDATSLLQKALSSAAGFSVGDVLGQRITGDTWNPLRSLELGAFGFLIDGPLRHMLSQISPENGAVEMAGKVKHSVSSALDGKAWVPMLACVAIAALKAADGDPAALVHSCEDKVVSLLLSNYLLWPVTNHIMSKFVPKQHRAGATHVVTMVWSAWLSTMGHAPTDLLDQAGTDMAEAVSNAVSDPASSPFGAPAFAHAAAAAGAAVSSAAAPALERAGEAVQGMAALAERLPSSLLEKALSKSLDVLSPLHAHERSPSQLLDDLLSVKPSGALDSLLERSGTLRLPMVLEG</sequence>
<dbReference type="Pfam" id="PF01151">
    <property type="entry name" value="ELO"/>
    <property type="match status" value="1"/>
</dbReference>
<comment type="caution">
    <text evidence="12">The sequence shown here is derived from an EMBL/GenBank/DDBJ whole genome shotgun (WGS) entry which is preliminary data.</text>
</comment>
<evidence type="ECO:0000313" key="13">
    <source>
        <dbReference type="Proteomes" id="UP001445335"/>
    </source>
</evidence>
<accession>A0AAW1RYM4</accession>
<protein>
    <recommendedName>
        <fullName evidence="14">Very-long-chain 3-oxoacyl-CoA synthase</fullName>
    </recommendedName>
</protein>
<keyword evidence="13" id="KW-1185">Reference proteome</keyword>
<keyword evidence="10" id="KW-0275">Fatty acid biosynthesis</keyword>
<dbReference type="GO" id="GO:0034626">
    <property type="term" value="P:fatty acid elongation, polyunsaturated fatty acid"/>
    <property type="evidence" value="ECO:0007669"/>
    <property type="project" value="TreeGrafter"/>
</dbReference>
<dbReference type="InterPro" id="IPR007248">
    <property type="entry name" value="Mpv17_PMP22"/>
</dbReference>
<comment type="similarity">
    <text evidence="2">Belongs to the peroxisomal membrane protein PXMP2/4 family.</text>
</comment>
<evidence type="ECO:0000256" key="7">
    <source>
        <dbReference type="ARBA" id="ARBA00022989"/>
    </source>
</evidence>
<evidence type="ECO:0000256" key="4">
    <source>
        <dbReference type="ARBA" id="ARBA00022679"/>
    </source>
</evidence>
<comment type="subcellular location">
    <subcellularLocation>
        <location evidence="1">Membrane</location>
        <topology evidence="1">Multi-pass membrane protein</topology>
    </subcellularLocation>
</comment>
<keyword evidence="3" id="KW-0444">Lipid biosynthesis</keyword>
<keyword evidence="4" id="KW-0808">Transferase</keyword>
<dbReference type="PANTHER" id="PTHR11157">
    <property type="entry name" value="FATTY ACID ACYL TRANSFERASE-RELATED"/>
    <property type="match status" value="1"/>
</dbReference>
<keyword evidence="9 11" id="KW-0472">Membrane</keyword>
<dbReference type="PANTHER" id="PTHR11157:SF126">
    <property type="entry name" value="ELONGATION OF VERY LONG CHAIN FATTY ACIDS PROTEIN"/>
    <property type="match status" value="1"/>
</dbReference>
<proteinExistence type="inferred from homology"/>
<feature type="transmembrane region" description="Helical" evidence="11">
    <location>
        <begin position="234"/>
        <end position="254"/>
    </location>
</feature>
<organism evidence="12 13">
    <name type="scientific">Elliptochloris bilobata</name>
    <dbReference type="NCBI Taxonomy" id="381761"/>
    <lineage>
        <taxon>Eukaryota</taxon>
        <taxon>Viridiplantae</taxon>
        <taxon>Chlorophyta</taxon>
        <taxon>core chlorophytes</taxon>
        <taxon>Trebouxiophyceae</taxon>
        <taxon>Trebouxiophyceae incertae sedis</taxon>
        <taxon>Elliptochloris clade</taxon>
        <taxon>Elliptochloris</taxon>
    </lineage>
</organism>
<dbReference type="GO" id="GO:0009922">
    <property type="term" value="F:fatty acid elongase activity"/>
    <property type="evidence" value="ECO:0007669"/>
    <property type="project" value="InterPro"/>
</dbReference>
<name>A0AAW1RYM4_9CHLO</name>
<gene>
    <name evidence="12" type="ORF">WJX81_004941</name>
</gene>
<reference evidence="12 13" key="1">
    <citation type="journal article" date="2024" name="Nat. Commun.">
        <title>Phylogenomics reveals the evolutionary origins of lichenization in chlorophyte algae.</title>
        <authorList>
            <person name="Puginier C."/>
            <person name="Libourel C."/>
            <person name="Otte J."/>
            <person name="Skaloud P."/>
            <person name="Haon M."/>
            <person name="Grisel S."/>
            <person name="Petersen M."/>
            <person name="Berrin J.G."/>
            <person name="Delaux P.M."/>
            <person name="Dal Grande F."/>
            <person name="Keller J."/>
        </authorList>
    </citation>
    <scope>NUCLEOTIDE SEQUENCE [LARGE SCALE GENOMIC DNA]</scope>
    <source>
        <strain evidence="12 13">SAG 245.80</strain>
    </source>
</reference>
<evidence type="ECO:0000256" key="3">
    <source>
        <dbReference type="ARBA" id="ARBA00022516"/>
    </source>
</evidence>
<keyword evidence="5 11" id="KW-0812">Transmembrane</keyword>
<evidence type="ECO:0008006" key="14">
    <source>
        <dbReference type="Google" id="ProtNLM"/>
    </source>
</evidence>
<dbReference type="AlphaFoldDB" id="A0AAW1RYM4"/>
<dbReference type="GO" id="GO:0030148">
    <property type="term" value="P:sphingolipid biosynthetic process"/>
    <property type="evidence" value="ECO:0007669"/>
    <property type="project" value="TreeGrafter"/>
</dbReference>
<dbReference type="GO" id="GO:0005789">
    <property type="term" value="C:endoplasmic reticulum membrane"/>
    <property type="evidence" value="ECO:0007669"/>
    <property type="project" value="TreeGrafter"/>
</dbReference>
<evidence type="ECO:0000256" key="6">
    <source>
        <dbReference type="ARBA" id="ARBA00022832"/>
    </source>
</evidence>
<evidence type="ECO:0000256" key="1">
    <source>
        <dbReference type="ARBA" id="ARBA00004141"/>
    </source>
</evidence>
<keyword evidence="7 11" id="KW-1133">Transmembrane helix</keyword>
<dbReference type="Proteomes" id="UP001445335">
    <property type="component" value="Unassembled WGS sequence"/>
</dbReference>
<keyword evidence="8" id="KW-0443">Lipid metabolism</keyword>
<evidence type="ECO:0000256" key="2">
    <source>
        <dbReference type="ARBA" id="ARBA00006824"/>
    </source>
</evidence>
<keyword evidence="6" id="KW-0276">Fatty acid metabolism</keyword>
<feature type="transmembrane region" description="Helical" evidence="11">
    <location>
        <begin position="210"/>
        <end position="228"/>
    </location>
</feature>
<evidence type="ECO:0000256" key="9">
    <source>
        <dbReference type="ARBA" id="ARBA00023136"/>
    </source>
</evidence>